<reference evidence="3" key="1">
    <citation type="submission" date="2017-02" db="UniProtKB">
        <authorList>
            <consortium name="WormBaseParasite"/>
        </authorList>
    </citation>
    <scope>IDENTIFICATION</scope>
</reference>
<dbReference type="Proteomes" id="UP000267096">
    <property type="component" value="Unassembled WGS sequence"/>
</dbReference>
<gene>
    <name evidence="1" type="ORF">ASIM_LOCUS5423</name>
</gene>
<dbReference type="AlphaFoldDB" id="A0A0M3JDE3"/>
<dbReference type="WBParaSite" id="ASIM_0000562901-mRNA-1">
    <property type="protein sequence ID" value="ASIM_0000562901-mRNA-1"/>
    <property type="gene ID" value="ASIM_0000562901"/>
</dbReference>
<evidence type="ECO:0000313" key="1">
    <source>
        <dbReference type="EMBL" id="VDK25497.1"/>
    </source>
</evidence>
<evidence type="ECO:0000313" key="3">
    <source>
        <dbReference type="WBParaSite" id="ASIM_0000562901-mRNA-1"/>
    </source>
</evidence>
<organism evidence="3">
    <name type="scientific">Anisakis simplex</name>
    <name type="common">Herring worm</name>
    <dbReference type="NCBI Taxonomy" id="6269"/>
    <lineage>
        <taxon>Eukaryota</taxon>
        <taxon>Metazoa</taxon>
        <taxon>Ecdysozoa</taxon>
        <taxon>Nematoda</taxon>
        <taxon>Chromadorea</taxon>
        <taxon>Rhabditida</taxon>
        <taxon>Spirurina</taxon>
        <taxon>Ascaridomorpha</taxon>
        <taxon>Ascaridoidea</taxon>
        <taxon>Anisakidae</taxon>
        <taxon>Anisakis</taxon>
        <taxon>Anisakis simplex complex</taxon>
    </lineage>
</organism>
<name>A0A0M3JDE3_ANISI</name>
<dbReference type="EMBL" id="UYRR01010562">
    <property type="protein sequence ID" value="VDK25497.1"/>
    <property type="molecule type" value="Genomic_DNA"/>
</dbReference>
<protein>
    <submittedName>
        <fullName evidence="3">Cmyb_C domain-containing protein</fullName>
    </submittedName>
</protein>
<evidence type="ECO:0000313" key="2">
    <source>
        <dbReference type="Proteomes" id="UP000267096"/>
    </source>
</evidence>
<proteinExistence type="predicted"/>
<reference evidence="1 2" key="2">
    <citation type="submission" date="2018-11" db="EMBL/GenBank/DDBJ databases">
        <authorList>
            <consortium name="Pathogen Informatics"/>
        </authorList>
    </citation>
    <scope>NUCLEOTIDE SEQUENCE [LARGE SCALE GENOMIC DNA]</scope>
</reference>
<accession>A0A0M3JDE3</accession>
<sequence>MPQNPLQFHREASALDNGEGNAKTPVTENGIYFPQTLVSSTNFPLSTSEVALTPSADDDQDVGFTSEAIVDNNITENIRKVSSRLIMETVEEIDLNMEFSIKNDYQASATGTILSRQPEKESAQLVINLDNPLAELVSEPLMTNNNIPPTSRNQLMQNLARARSPYEDTPCEQMNKESFFKEKWV</sequence>
<keyword evidence="2" id="KW-1185">Reference proteome</keyword>